<evidence type="ECO:0000256" key="1">
    <source>
        <dbReference type="ARBA" id="ARBA00022737"/>
    </source>
</evidence>
<dbReference type="Gene3D" id="1.25.40.10">
    <property type="entry name" value="Tetratricopeptide repeat domain"/>
    <property type="match status" value="1"/>
</dbReference>
<organism evidence="3 4">
    <name type="scientific">Artemisia annua</name>
    <name type="common">Sweet wormwood</name>
    <dbReference type="NCBI Taxonomy" id="35608"/>
    <lineage>
        <taxon>Eukaryota</taxon>
        <taxon>Viridiplantae</taxon>
        <taxon>Streptophyta</taxon>
        <taxon>Embryophyta</taxon>
        <taxon>Tracheophyta</taxon>
        <taxon>Spermatophyta</taxon>
        <taxon>Magnoliopsida</taxon>
        <taxon>eudicotyledons</taxon>
        <taxon>Gunneridae</taxon>
        <taxon>Pentapetalae</taxon>
        <taxon>asterids</taxon>
        <taxon>campanulids</taxon>
        <taxon>Asterales</taxon>
        <taxon>Asteraceae</taxon>
        <taxon>Asteroideae</taxon>
        <taxon>Anthemideae</taxon>
        <taxon>Artemisiinae</taxon>
        <taxon>Artemisia</taxon>
    </lineage>
</organism>
<dbReference type="EMBL" id="PKPP01001134">
    <property type="protein sequence ID" value="PWA85338.1"/>
    <property type="molecule type" value="Genomic_DNA"/>
</dbReference>
<dbReference type="InterPro" id="IPR002885">
    <property type="entry name" value="PPR_rpt"/>
</dbReference>
<protein>
    <submittedName>
        <fullName evidence="3">Pentatricopeptide repeat-containing protein</fullName>
    </submittedName>
</protein>
<reference evidence="3 4" key="1">
    <citation type="journal article" date="2018" name="Mol. Plant">
        <title>The genome of Artemisia annua provides insight into the evolution of Asteraceae family and artemisinin biosynthesis.</title>
        <authorList>
            <person name="Shen Q."/>
            <person name="Zhang L."/>
            <person name="Liao Z."/>
            <person name="Wang S."/>
            <person name="Yan T."/>
            <person name="Shi P."/>
            <person name="Liu M."/>
            <person name="Fu X."/>
            <person name="Pan Q."/>
            <person name="Wang Y."/>
            <person name="Lv Z."/>
            <person name="Lu X."/>
            <person name="Zhang F."/>
            <person name="Jiang W."/>
            <person name="Ma Y."/>
            <person name="Chen M."/>
            <person name="Hao X."/>
            <person name="Li L."/>
            <person name="Tang Y."/>
            <person name="Lv G."/>
            <person name="Zhou Y."/>
            <person name="Sun X."/>
            <person name="Brodelius P.E."/>
            <person name="Rose J.K.C."/>
            <person name="Tang K."/>
        </authorList>
    </citation>
    <scope>NUCLEOTIDE SEQUENCE [LARGE SCALE GENOMIC DNA]</scope>
    <source>
        <strain evidence="4">cv. Huhao1</strain>
        <tissue evidence="3">Leaf</tissue>
    </source>
</reference>
<evidence type="ECO:0000313" key="3">
    <source>
        <dbReference type="EMBL" id="PWA85338.1"/>
    </source>
</evidence>
<evidence type="ECO:0000256" key="2">
    <source>
        <dbReference type="PROSITE-ProRule" id="PRU00708"/>
    </source>
</evidence>
<keyword evidence="1" id="KW-0677">Repeat</keyword>
<comment type="caution">
    <text evidence="3">The sequence shown here is derived from an EMBL/GenBank/DDBJ whole genome shotgun (WGS) entry which is preliminary data.</text>
</comment>
<dbReference type="OrthoDB" id="185373at2759"/>
<dbReference type="InterPro" id="IPR011990">
    <property type="entry name" value="TPR-like_helical_dom_sf"/>
</dbReference>
<dbReference type="Pfam" id="PF13041">
    <property type="entry name" value="PPR_2"/>
    <property type="match status" value="1"/>
</dbReference>
<accession>A0A2U1PHU3</accession>
<keyword evidence="4" id="KW-1185">Reference proteome</keyword>
<dbReference type="PANTHER" id="PTHR47926">
    <property type="entry name" value="PENTATRICOPEPTIDE REPEAT-CONTAINING PROTEIN"/>
    <property type="match status" value="1"/>
</dbReference>
<dbReference type="NCBIfam" id="TIGR00756">
    <property type="entry name" value="PPR"/>
    <property type="match status" value="1"/>
</dbReference>
<evidence type="ECO:0000313" key="4">
    <source>
        <dbReference type="Proteomes" id="UP000245207"/>
    </source>
</evidence>
<dbReference type="PROSITE" id="PS51375">
    <property type="entry name" value="PPR"/>
    <property type="match status" value="1"/>
</dbReference>
<gene>
    <name evidence="3" type="ORF">CTI12_AA151450</name>
</gene>
<dbReference type="Proteomes" id="UP000245207">
    <property type="component" value="Unassembled WGS sequence"/>
</dbReference>
<dbReference type="InterPro" id="IPR046960">
    <property type="entry name" value="PPR_At4g14850-like_plant"/>
</dbReference>
<dbReference type="GO" id="GO:0009451">
    <property type="term" value="P:RNA modification"/>
    <property type="evidence" value="ECO:0007669"/>
    <property type="project" value="InterPro"/>
</dbReference>
<name>A0A2U1PHU3_ARTAN</name>
<sequence>MGMGGLFPKNYKASDYFVPANRVEATTNLTAKQEEKMAFAARVKVLGLPNEKKCQDLGFGSDLYVNNVVIHFLVSCGELDCARKVFDESCVRDLVSWNSINGYVKSGKACEALRLYGKMEEDGVKPDEVTMIGVISACGQLEDLNRCDDRPAEFLLTLLWIDIHDVDPSEVMWTSHPSYVHDIYLAEAEEVFSGVLIISGSKLCYARLSHS</sequence>
<dbReference type="AlphaFoldDB" id="A0A2U1PHU3"/>
<dbReference type="STRING" id="35608.A0A2U1PHU3"/>
<proteinExistence type="predicted"/>
<dbReference type="GO" id="GO:0003723">
    <property type="term" value="F:RNA binding"/>
    <property type="evidence" value="ECO:0007669"/>
    <property type="project" value="InterPro"/>
</dbReference>
<feature type="repeat" description="PPR" evidence="2">
    <location>
        <begin position="93"/>
        <end position="126"/>
    </location>
</feature>